<dbReference type="EMBL" id="JACHXD010000001">
    <property type="protein sequence ID" value="MBB3117415.1"/>
    <property type="molecule type" value="Genomic_DNA"/>
</dbReference>
<gene>
    <name evidence="3" type="ORF">FHS03_000434</name>
</gene>
<organism evidence="3 4">
    <name type="scientific">Pseudoduganella violacea</name>
    <dbReference type="NCBI Taxonomy" id="1715466"/>
    <lineage>
        <taxon>Bacteria</taxon>
        <taxon>Pseudomonadati</taxon>
        <taxon>Pseudomonadota</taxon>
        <taxon>Betaproteobacteria</taxon>
        <taxon>Burkholderiales</taxon>
        <taxon>Oxalobacteraceae</taxon>
        <taxon>Telluria group</taxon>
        <taxon>Pseudoduganella</taxon>
    </lineage>
</organism>
<comment type="caution">
    <text evidence="3">The sequence shown here is derived from an EMBL/GenBank/DDBJ whole genome shotgun (WGS) entry which is preliminary data.</text>
</comment>
<feature type="signal peptide" evidence="2">
    <location>
        <begin position="1"/>
        <end position="26"/>
    </location>
</feature>
<evidence type="ECO:0000313" key="3">
    <source>
        <dbReference type="EMBL" id="MBB3117415.1"/>
    </source>
</evidence>
<evidence type="ECO:0008006" key="5">
    <source>
        <dbReference type="Google" id="ProtNLM"/>
    </source>
</evidence>
<protein>
    <recommendedName>
        <fullName evidence="5">DUF4148 domain-containing protein</fullName>
    </recommendedName>
</protein>
<evidence type="ECO:0000313" key="4">
    <source>
        <dbReference type="Proteomes" id="UP000541535"/>
    </source>
</evidence>
<accession>A0A7W5B758</accession>
<reference evidence="3 4" key="1">
    <citation type="submission" date="2020-08" db="EMBL/GenBank/DDBJ databases">
        <title>Genomic Encyclopedia of Type Strains, Phase III (KMG-III): the genomes of soil and plant-associated and newly described type strains.</title>
        <authorList>
            <person name="Whitman W."/>
        </authorList>
    </citation>
    <scope>NUCLEOTIDE SEQUENCE [LARGE SCALE GENOMIC DNA]</scope>
    <source>
        <strain evidence="3 4">CECT 8897</strain>
    </source>
</reference>
<name>A0A7W5B758_9BURK</name>
<dbReference type="AlphaFoldDB" id="A0A7W5B758"/>
<evidence type="ECO:0000256" key="2">
    <source>
        <dbReference type="SAM" id="SignalP"/>
    </source>
</evidence>
<keyword evidence="4" id="KW-1185">Reference proteome</keyword>
<evidence type="ECO:0000256" key="1">
    <source>
        <dbReference type="SAM" id="MobiDB-lite"/>
    </source>
</evidence>
<sequence length="141" mass="14486">MKTIKSSLLAGLGIAVLGLSALPAQAESAQASTVQSADALTVVRDPVTGELRAATGEEQAALQQKANAGKRLRQSAAPQAQQKFHASGARGARVTDEFLSSSVVTRLPDGSMQKQCFDSHGAADNAAQAGHVHVTPQIATE</sequence>
<proteinExistence type="predicted"/>
<dbReference type="RefSeq" id="WP_183439366.1">
    <property type="nucleotide sequence ID" value="NZ_JACHXD010000001.1"/>
</dbReference>
<feature type="chain" id="PRO_5030651581" description="DUF4148 domain-containing protein" evidence="2">
    <location>
        <begin position="27"/>
        <end position="141"/>
    </location>
</feature>
<dbReference type="Proteomes" id="UP000541535">
    <property type="component" value="Unassembled WGS sequence"/>
</dbReference>
<dbReference type="NCBIfam" id="NF047450">
    <property type="entry name" value="post-PEP-CTERM_1"/>
    <property type="match status" value="1"/>
</dbReference>
<keyword evidence="2" id="KW-0732">Signal</keyword>
<feature type="region of interest" description="Disordered" evidence="1">
    <location>
        <begin position="56"/>
        <end position="89"/>
    </location>
</feature>